<accession>A0A6J4QNA3</accession>
<gene>
    <name evidence="1" type="ORF">AVDCRST_MAG28-1319</name>
</gene>
<evidence type="ECO:0000313" key="1">
    <source>
        <dbReference type="EMBL" id="CAA9449854.1"/>
    </source>
</evidence>
<dbReference type="EMBL" id="CADCVE010000027">
    <property type="protein sequence ID" value="CAA9449854.1"/>
    <property type="molecule type" value="Genomic_DNA"/>
</dbReference>
<keyword evidence="1" id="KW-0030">Aminoacyl-tRNA synthetase</keyword>
<dbReference type="GO" id="GO:0004812">
    <property type="term" value="F:aminoacyl-tRNA ligase activity"/>
    <property type="evidence" value="ECO:0007669"/>
    <property type="project" value="UniProtKB-KW"/>
</dbReference>
<organism evidence="1">
    <name type="scientific">uncultured Rubrobacteraceae bacterium</name>
    <dbReference type="NCBI Taxonomy" id="349277"/>
    <lineage>
        <taxon>Bacteria</taxon>
        <taxon>Bacillati</taxon>
        <taxon>Actinomycetota</taxon>
        <taxon>Rubrobacteria</taxon>
        <taxon>Rubrobacterales</taxon>
        <taxon>Rubrobacteraceae</taxon>
        <taxon>environmental samples</taxon>
    </lineage>
</organism>
<sequence length="179" mass="20095">MRLSGLRYAEALGKARGRRNVTLGVVKHLWRSPVPFIGFYTPEGVKVTGDRLYAPAAPKLVDDAEYLAGVEAHKRAYARDLEATMLPAGNLPGYFEIPTDEGWRITVDLAEKRLTLADAWGMTTTSRVAGDLAPFVWAYRYCGFCVLTIYDKDLGEIRDDLLFVAKRRGIQLRWRQTAA</sequence>
<protein>
    <submittedName>
        <fullName evidence="1">Alanyl-tRNA synthetase</fullName>
    </submittedName>
</protein>
<reference evidence="1" key="1">
    <citation type="submission" date="2020-02" db="EMBL/GenBank/DDBJ databases">
        <authorList>
            <person name="Meier V. D."/>
        </authorList>
    </citation>
    <scope>NUCLEOTIDE SEQUENCE</scope>
    <source>
        <strain evidence="1">AVDCRST_MAG28</strain>
    </source>
</reference>
<keyword evidence="1" id="KW-0436">Ligase</keyword>
<dbReference type="AlphaFoldDB" id="A0A6J4QNA3"/>
<proteinExistence type="predicted"/>
<name>A0A6J4QNA3_9ACTN</name>